<dbReference type="InterPro" id="IPR032160">
    <property type="entry name" value="DUF4996"/>
</dbReference>
<dbReference type="AlphaFoldDB" id="A0A7W6H6Z0"/>
<evidence type="ECO:0000313" key="3">
    <source>
        <dbReference type="EMBL" id="MBB3999727.1"/>
    </source>
</evidence>
<comment type="caution">
    <text evidence="3">The sequence shown here is derived from an EMBL/GenBank/DDBJ whole genome shotgun (WGS) entry which is preliminary data.</text>
</comment>
<dbReference type="SUPFAM" id="SSF51695">
    <property type="entry name" value="PLC-like phosphodiesterases"/>
    <property type="match status" value="1"/>
</dbReference>
<dbReference type="Pfam" id="PF16387">
    <property type="entry name" value="DUF4996"/>
    <property type="match status" value="1"/>
</dbReference>
<gene>
    <name evidence="3" type="ORF">GGR04_003597</name>
</gene>
<organism evidence="3 4">
    <name type="scientific">Aureimonas pseudogalii</name>
    <dbReference type="NCBI Taxonomy" id="1744844"/>
    <lineage>
        <taxon>Bacteria</taxon>
        <taxon>Pseudomonadati</taxon>
        <taxon>Pseudomonadota</taxon>
        <taxon>Alphaproteobacteria</taxon>
        <taxon>Hyphomicrobiales</taxon>
        <taxon>Aurantimonadaceae</taxon>
        <taxon>Aureimonas</taxon>
    </lineage>
</organism>
<dbReference type="PROSITE" id="PS51704">
    <property type="entry name" value="GP_PDE"/>
    <property type="match status" value="1"/>
</dbReference>
<keyword evidence="4" id="KW-1185">Reference proteome</keyword>
<feature type="chain" id="PRO_5031257210" evidence="1">
    <location>
        <begin position="24"/>
        <end position="337"/>
    </location>
</feature>
<dbReference type="Proteomes" id="UP000542776">
    <property type="component" value="Unassembled WGS sequence"/>
</dbReference>
<dbReference type="GO" id="GO:0006580">
    <property type="term" value="P:ethanolamine metabolic process"/>
    <property type="evidence" value="ECO:0007669"/>
    <property type="project" value="TreeGrafter"/>
</dbReference>
<reference evidence="3 4" key="1">
    <citation type="submission" date="2020-08" db="EMBL/GenBank/DDBJ databases">
        <title>Genomic Encyclopedia of Type Strains, Phase IV (KMG-IV): sequencing the most valuable type-strain genomes for metagenomic binning, comparative biology and taxonomic classification.</title>
        <authorList>
            <person name="Goeker M."/>
        </authorList>
    </citation>
    <scope>NUCLEOTIDE SEQUENCE [LARGE SCALE GENOMIC DNA]</scope>
    <source>
        <strain evidence="3 4">DSM 102238</strain>
    </source>
</reference>
<proteinExistence type="predicted"/>
<accession>A0A7W6H6Z0</accession>
<dbReference type="PANTHER" id="PTHR46320:SF1">
    <property type="entry name" value="GLYCEROPHOSPHODIESTER PHOSPHODIESTERASE 1"/>
    <property type="match status" value="1"/>
</dbReference>
<dbReference type="GO" id="GO:0070291">
    <property type="term" value="P:N-acylethanolamine metabolic process"/>
    <property type="evidence" value="ECO:0007669"/>
    <property type="project" value="TreeGrafter"/>
</dbReference>
<dbReference type="CDD" id="cd08566">
    <property type="entry name" value="GDPD_AtGDE_like"/>
    <property type="match status" value="1"/>
</dbReference>
<dbReference type="EC" id="3.1.4.46" evidence="3"/>
<evidence type="ECO:0000259" key="2">
    <source>
        <dbReference type="PROSITE" id="PS51704"/>
    </source>
</evidence>
<dbReference type="RefSeq" id="WP_246393275.1">
    <property type="nucleotide sequence ID" value="NZ_JACIEK010000011.1"/>
</dbReference>
<feature type="signal peptide" evidence="1">
    <location>
        <begin position="1"/>
        <end position="23"/>
    </location>
</feature>
<dbReference type="Pfam" id="PF03009">
    <property type="entry name" value="GDPD"/>
    <property type="match status" value="1"/>
</dbReference>
<name>A0A7W6H6Z0_9HYPH</name>
<dbReference type="Gene3D" id="3.20.20.190">
    <property type="entry name" value="Phosphatidylinositol (PI) phosphodiesterase"/>
    <property type="match status" value="1"/>
</dbReference>
<evidence type="ECO:0000313" key="4">
    <source>
        <dbReference type="Proteomes" id="UP000542776"/>
    </source>
</evidence>
<feature type="domain" description="GP-PDE" evidence="2">
    <location>
        <begin position="45"/>
        <end position="326"/>
    </location>
</feature>
<dbReference type="EMBL" id="JACIEK010000011">
    <property type="protein sequence ID" value="MBB3999727.1"/>
    <property type="molecule type" value="Genomic_DNA"/>
</dbReference>
<evidence type="ECO:0000256" key="1">
    <source>
        <dbReference type="SAM" id="SignalP"/>
    </source>
</evidence>
<dbReference type="GO" id="GO:0008889">
    <property type="term" value="F:glycerophosphodiester phosphodiesterase activity"/>
    <property type="evidence" value="ECO:0007669"/>
    <property type="project" value="UniProtKB-EC"/>
</dbReference>
<keyword evidence="3" id="KW-0378">Hydrolase</keyword>
<dbReference type="GO" id="GO:0006644">
    <property type="term" value="P:phospholipid metabolic process"/>
    <property type="evidence" value="ECO:0007669"/>
    <property type="project" value="TreeGrafter"/>
</dbReference>
<dbReference type="PANTHER" id="PTHR46320">
    <property type="entry name" value="GLYCEROPHOSPHODIESTER PHOSPHODIESTERASE 1"/>
    <property type="match status" value="1"/>
</dbReference>
<sequence>MSRSVFFLATTLLAILGAPASRAEDGRAAAIVERFRDANAWRGHVMVAAHRGGWMEGGEIRLAENSLSSLQRAIDLGVEIVEADIQRTRDGEFVILHDETLDRTTTCKGEVAQQTLAQLGDCRLVVEGTGAITGEGVPTLRAFLEAAKGRIMVNLDSKLGVESLAAMTAMARELGMSEQIVAKAYVDKPEQFEAARAVLSAMGPQGQFMPQLSDAVSSDLEPMRRAALDLRPQAMELRNTHEAGQPLTPDGGLFFAMPARALAVRHDVHLWINTLYDDKTNGLRSGGRGDEMAIRAGLPGEVYGFWAEHGATLIQTDEPKAAIEWLAAHGYRIPYRE</sequence>
<keyword evidence="1" id="KW-0732">Signal</keyword>
<dbReference type="InterPro" id="IPR017946">
    <property type="entry name" value="PLC-like_Pdiesterase_TIM-brl"/>
</dbReference>
<dbReference type="InterPro" id="IPR030395">
    <property type="entry name" value="GP_PDE_dom"/>
</dbReference>
<dbReference type="GO" id="GO:0005886">
    <property type="term" value="C:plasma membrane"/>
    <property type="evidence" value="ECO:0007669"/>
    <property type="project" value="TreeGrafter"/>
</dbReference>
<protein>
    <submittedName>
        <fullName evidence="3">Glycerophosphoryl diester phosphodiesterase</fullName>
        <ecNumber evidence="3">3.1.4.46</ecNumber>
    </submittedName>
</protein>